<reference evidence="1" key="1">
    <citation type="journal article" date="2021" name="Proc. Natl. Acad. Sci. U.S.A.">
        <title>A Catalog of Tens of Thousands of Viruses from Human Metagenomes Reveals Hidden Associations with Chronic Diseases.</title>
        <authorList>
            <person name="Tisza M.J."/>
            <person name="Buck C.B."/>
        </authorList>
    </citation>
    <scope>NUCLEOTIDE SEQUENCE</scope>
    <source>
        <strain evidence="1">Ct7EW56</strain>
    </source>
</reference>
<evidence type="ECO:0000313" key="1">
    <source>
        <dbReference type="EMBL" id="DAD72697.1"/>
    </source>
</evidence>
<proteinExistence type="predicted"/>
<organism evidence="1">
    <name type="scientific">Siphoviridae sp. ct7EW56</name>
    <dbReference type="NCBI Taxonomy" id="2827562"/>
    <lineage>
        <taxon>Viruses</taxon>
        <taxon>Duplodnaviria</taxon>
        <taxon>Heunggongvirae</taxon>
        <taxon>Uroviricota</taxon>
        <taxon>Caudoviricetes</taxon>
    </lineage>
</organism>
<dbReference type="EMBL" id="BK015904">
    <property type="protein sequence ID" value="DAD72697.1"/>
    <property type="molecule type" value="Genomic_DNA"/>
</dbReference>
<accession>A0A8S5LRP2</accession>
<name>A0A8S5LRP2_9CAUD</name>
<sequence>MLIPKAKAKEFEKFGFKKCKGEYGKNGCYYLCVARGVKMLFVSDVHFDVNDWKDNDPRIHKDANCRYRDSRTYLDIIYELIKADMLMSDCLKAGESE</sequence>
<protein>
    <submittedName>
        <fullName evidence="1">Uncharacterized protein</fullName>
    </submittedName>
</protein>